<dbReference type="CDD" id="cd02064">
    <property type="entry name" value="FAD_synthetase_N"/>
    <property type="match status" value="1"/>
</dbReference>
<dbReference type="EC" id="2.7.1.26" evidence="15"/>
<dbReference type="Pfam" id="PF06574">
    <property type="entry name" value="FAD_syn"/>
    <property type="match status" value="1"/>
</dbReference>
<reference evidence="17 18" key="1">
    <citation type="journal article" date="2013" name="Genome Announc.">
        <title>Draft genome sequences for three mercury-methylating, sulfate-reducing bacteria.</title>
        <authorList>
            <person name="Brown S.D."/>
            <person name="Hurt R.A.Jr."/>
            <person name="Gilmour C.C."/>
            <person name="Elias D.A."/>
        </authorList>
    </citation>
    <scope>NUCLEOTIDE SEQUENCE [LARGE SCALE GENOMIC DNA]</scope>
    <source>
        <strain evidence="17 18">DSM 2059</strain>
    </source>
</reference>
<keyword evidence="4 15" id="KW-0285">Flavoprotein</keyword>
<dbReference type="InterPro" id="IPR023465">
    <property type="entry name" value="Riboflavin_kinase_dom_sf"/>
</dbReference>
<dbReference type="InterPro" id="IPR014729">
    <property type="entry name" value="Rossmann-like_a/b/a_fold"/>
</dbReference>
<keyword evidence="12" id="KW-0511">Multifunctional enzyme</keyword>
<evidence type="ECO:0000256" key="7">
    <source>
        <dbReference type="ARBA" id="ARBA00022695"/>
    </source>
</evidence>
<dbReference type="NCBIfam" id="TIGR00083">
    <property type="entry name" value="ribF"/>
    <property type="match status" value="1"/>
</dbReference>
<evidence type="ECO:0000256" key="8">
    <source>
        <dbReference type="ARBA" id="ARBA00022741"/>
    </source>
</evidence>
<dbReference type="Proteomes" id="UP000014977">
    <property type="component" value="Unassembled WGS sequence"/>
</dbReference>
<dbReference type="UniPathway" id="UPA00276">
    <property type="reaction ID" value="UER00406"/>
</dbReference>
<evidence type="ECO:0000256" key="6">
    <source>
        <dbReference type="ARBA" id="ARBA00022679"/>
    </source>
</evidence>
<keyword evidence="5 15" id="KW-0288">FMN</keyword>
<dbReference type="EC" id="2.7.7.2" evidence="15"/>
<keyword evidence="7 15" id="KW-0548">Nucleotidyltransferase</keyword>
<dbReference type="GO" id="GO:0006747">
    <property type="term" value="P:FAD biosynthetic process"/>
    <property type="evidence" value="ECO:0007669"/>
    <property type="project" value="UniProtKB-UniRule"/>
</dbReference>
<organism evidence="17 18">
    <name type="scientific">Desulfococcus multivorans DSM 2059</name>
    <dbReference type="NCBI Taxonomy" id="1121405"/>
    <lineage>
        <taxon>Bacteria</taxon>
        <taxon>Pseudomonadati</taxon>
        <taxon>Thermodesulfobacteriota</taxon>
        <taxon>Desulfobacteria</taxon>
        <taxon>Desulfobacterales</taxon>
        <taxon>Desulfococcaceae</taxon>
        <taxon>Desulfococcus</taxon>
    </lineage>
</organism>
<comment type="caution">
    <text evidence="17">The sequence shown here is derived from an EMBL/GenBank/DDBJ whole genome shotgun (WGS) entry which is preliminary data.</text>
</comment>
<keyword evidence="6 15" id="KW-0808">Transferase</keyword>
<evidence type="ECO:0000256" key="10">
    <source>
        <dbReference type="ARBA" id="ARBA00022827"/>
    </source>
</evidence>
<dbReference type="Gene3D" id="2.40.30.30">
    <property type="entry name" value="Riboflavin kinase-like"/>
    <property type="match status" value="1"/>
</dbReference>
<dbReference type="InterPro" id="IPR002606">
    <property type="entry name" value="Riboflavin_kinase_bac"/>
</dbReference>
<dbReference type="GO" id="GO:0005524">
    <property type="term" value="F:ATP binding"/>
    <property type="evidence" value="ECO:0007669"/>
    <property type="project" value="UniProtKB-UniRule"/>
</dbReference>
<evidence type="ECO:0000256" key="15">
    <source>
        <dbReference type="PIRNR" id="PIRNR004491"/>
    </source>
</evidence>
<keyword evidence="8 15" id="KW-0547">Nucleotide-binding</keyword>
<dbReference type="EMBL" id="ATHJ01000092">
    <property type="protein sequence ID" value="EPR39117.1"/>
    <property type="molecule type" value="Genomic_DNA"/>
</dbReference>
<dbReference type="GO" id="GO:0008531">
    <property type="term" value="F:riboflavin kinase activity"/>
    <property type="evidence" value="ECO:0007669"/>
    <property type="project" value="UniProtKB-UniRule"/>
</dbReference>
<comment type="catalytic activity">
    <reaction evidence="13 15">
        <text>riboflavin + ATP = FMN + ADP + H(+)</text>
        <dbReference type="Rhea" id="RHEA:14357"/>
        <dbReference type="ChEBI" id="CHEBI:15378"/>
        <dbReference type="ChEBI" id="CHEBI:30616"/>
        <dbReference type="ChEBI" id="CHEBI:57986"/>
        <dbReference type="ChEBI" id="CHEBI:58210"/>
        <dbReference type="ChEBI" id="CHEBI:456216"/>
        <dbReference type="EC" id="2.7.1.26"/>
    </reaction>
</comment>
<dbReference type="GO" id="GO:0009398">
    <property type="term" value="P:FMN biosynthetic process"/>
    <property type="evidence" value="ECO:0007669"/>
    <property type="project" value="UniProtKB-UniRule"/>
</dbReference>
<evidence type="ECO:0000256" key="3">
    <source>
        <dbReference type="ARBA" id="ARBA00005201"/>
    </source>
</evidence>
<evidence type="ECO:0000256" key="9">
    <source>
        <dbReference type="ARBA" id="ARBA00022777"/>
    </source>
</evidence>
<dbReference type="Pfam" id="PF01687">
    <property type="entry name" value="Flavokinase"/>
    <property type="match status" value="1"/>
</dbReference>
<dbReference type="SMART" id="SM00904">
    <property type="entry name" value="Flavokinase"/>
    <property type="match status" value="1"/>
</dbReference>
<dbReference type="AlphaFoldDB" id="S7TPG1"/>
<dbReference type="PATRIC" id="fig|1121405.3.peg.2446"/>
<keyword evidence="11 15" id="KW-0067">ATP-binding</keyword>
<dbReference type="InterPro" id="IPR023468">
    <property type="entry name" value="Riboflavin_kinase"/>
</dbReference>
<dbReference type="GO" id="GO:0003919">
    <property type="term" value="F:FMN adenylyltransferase activity"/>
    <property type="evidence" value="ECO:0007669"/>
    <property type="project" value="UniProtKB-UniRule"/>
</dbReference>
<evidence type="ECO:0000256" key="4">
    <source>
        <dbReference type="ARBA" id="ARBA00022630"/>
    </source>
</evidence>
<dbReference type="PIRSF" id="PIRSF004491">
    <property type="entry name" value="FAD_Synth"/>
    <property type="match status" value="1"/>
</dbReference>
<keyword evidence="9 15" id="KW-0418">Kinase</keyword>
<dbReference type="Gene3D" id="3.40.50.620">
    <property type="entry name" value="HUPs"/>
    <property type="match status" value="1"/>
</dbReference>
<evidence type="ECO:0000256" key="11">
    <source>
        <dbReference type="ARBA" id="ARBA00022840"/>
    </source>
</evidence>
<evidence type="ECO:0000256" key="5">
    <source>
        <dbReference type="ARBA" id="ARBA00022643"/>
    </source>
</evidence>
<accession>S7TPG1</accession>
<comment type="pathway">
    <text evidence="2 15">Cofactor biosynthesis; FAD biosynthesis; FAD from FMN: step 1/1.</text>
</comment>
<dbReference type="RefSeq" id="WP_020877530.1">
    <property type="nucleotide sequence ID" value="NZ_ATHJ01000092.1"/>
</dbReference>
<evidence type="ECO:0000256" key="1">
    <source>
        <dbReference type="ARBA" id="ARBA00002121"/>
    </source>
</evidence>
<dbReference type="UniPathway" id="UPA00277">
    <property type="reaction ID" value="UER00407"/>
</dbReference>
<dbReference type="InterPro" id="IPR015864">
    <property type="entry name" value="FAD_synthase"/>
</dbReference>
<dbReference type="InterPro" id="IPR015865">
    <property type="entry name" value="Riboflavin_kinase_bac/euk"/>
</dbReference>
<dbReference type="PANTHER" id="PTHR22749">
    <property type="entry name" value="RIBOFLAVIN KINASE/FMN ADENYLYLTRANSFERASE"/>
    <property type="match status" value="1"/>
</dbReference>
<keyword evidence="10 15" id="KW-0274">FAD</keyword>
<dbReference type="SUPFAM" id="SSF52374">
    <property type="entry name" value="Nucleotidylyl transferase"/>
    <property type="match status" value="1"/>
</dbReference>
<name>S7TPG1_DESML</name>
<evidence type="ECO:0000313" key="18">
    <source>
        <dbReference type="Proteomes" id="UP000014977"/>
    </source>
</evidence>
<proteinExistence type="inferred from homology"/>
<evidence type="ECO:0000259" key="16">
    <source>
        <dbReference type="SMART" id="SM00904"/>
    </source>
</evidence>
<evidence type="ECO:0000256" key="12">
    <source>
        <dbReference type="ARBA" id="ARBA00023268"/>
    </source>
</evidence>
<evidence type="ECO:0000313" key="17">
    <source>
        <dbReference type="EMBL" id="EPR39117.1"/>
    </source>
</evidence>
<comment type="similarity">
    <text evidence="15">Belongs to the ribF family.</text>
</comment>
<feature type="domain" description="Riboflavin kinase" evidence="16">
    <location>
        <begin position="186"/>
        <end position="310"/>
    </location>
</feature>
<dbReference type="FunFam" id="2.40.30.30:FF:000003">
    <property type="entry name" value="Riboflavin biosynthesis protein"/>
    <property type="match status" value="1"/>
</dbReference>
<dbReference type="eggNOG" id="COG0196">
    <property type="taxonomic scope" value="Bacteria"/>
</dbReference>
<dbReference type="NCBIfam" id="NF004162">
    <property type="entry name" value="PRK05627.1-5"/>
    <property type="match status" value="1"/>
</dbReference>
<dbReference type="FunFam" id="3.40.50.620:FF:000021">
    <property type="entry name" value="Riboflavin biosynthesis protein"/>
    <property type="match status" value="1"/>
</dbReference>
<protein>
    <recommendedName>
        <fullName evidence="15">Riboflavin biosynthesis protein</fullName>
    </recommendedName>
    <domain>
        <recommendedName>
            <fullName evidence="15">Riboflavin kinase</fullName>
            <ecNumber evidence="15">2.7.1.26</ecNumber>
        </recommendedName>
        <alternativeName>
            <fullName evidence="15">Flavokinase</fullName>
        </alternativeName>
    </domain>
    <domain>
        <recommendedName>
            <fullName evidence="15">FMN adenylyltransferase</fullName>
            <ecNumber evidence="15">2.7.7.2</ecNumber>
        </recommendedName>
        <alternativeName>
            <fullName evidence="15">FAD pyrophosphorylase</fullName>
        </alternativeName>
        <alternativeName>
            <fullName evidence="15">FAD synthase</fullName>
        </alternativeName>
    </domain>
</protein>
<evidence type="ECO:0000256" key="13">
    <source>
        <dbReference type="ARBA" id="ARBA00047880"/>
    </source>
</evidence>
<comment type="catalytic activity">
    <reaction evidence="14 15">
        <text>FMN + ATP + H(+) = FAD + diphosphate</text>
        <dbReference type="Rhea" id="RHEA:17237"/>
        <dbReference type="ChEBI" id="CHEBI:15378"/>
        <dbReference type="ChEBI" id="CHEBI:30616"/>
        <dbReference type="ChEBI" id="CHEBI:33019"/>
        <dbReference type="ChEBI" id="CHEBI:57692"/>
        <dbReference type="ChEBI" id="CHEBI:58210"/>
        <dbReference type="EC" id="2.7.7.2"/>
    </reaction>
</comment>
<gene>
    <name evidence="17" type="ORF">dsmv_2773</name>
</gene>
<dbReference type="SUPFAM" id="SSF82114">
    <property type="entry name" value="Riboflavin kinase-like"/>
    <property type="match status" value="1"/>
</dbReference>
<sequence length="311" mass="35009">MKLIEGIDNIANPFPNAVITIGNFDGVHLGHQALFHEVIEKAVEIDGTSVAMTFEPHPIRVLHQNSHPPLITLYEQKVELIERTGIDVLVCVPFTREFASIPAEAFLEDILIRRIGMKAFIVGGDYAFGRNREGNLEFLKARAATHRFELIVADWIQTQSNGKSRISSTRIRELVTAGDVTGAEKLLGRHYQIRGTVEHGRNRGGKLLGFPTANIKLYDELAPRTGVYAVTVACRDGRYKGVANIGYSPTFDDHVFTVEVHILDFDRDIYGEKIRVNFIERIRDEIKFSGIEALSRQIRRDVETARNMISL</sequence>
<evidence type="ECO:0000256" key="2">
    <source>
        <dbReference type="ARBA" id="ARBA00004726"/>
    </source>
</evidence>
<dbReference type="STRING" id="897.B2D07_11005"/>
<dbReference type="GO" id="GO:0009231">
    <property type="term" value="P:riboflavin biosynthetic process"/>
    <property type="evidence" value="ECO:0007669"/>
    <property type="project" value="InterPro"/>
</dbReference>
<dbReference type="NCBIfam" id="NF004160">
    <property type="entry name" value="PRK05627.1-3"/>
    <property type="match status" value="1"/>
</dbReference>
<evidence type="ECO:0000256" key="14">
    <source>
        <dbReference type="ARBA" id="ARBA00049494"/>
    </source>
</evidence>
<comment type="pathway">
    <text evidence="3 15">Cofactor biosynthesis; FMN biosynthesis; FMN from riboflavin (ATP route): step 1/1.</text>
</comment>
<dbReference type="PANTHER" id="PTHR22749:SF6">
    <property type="entry name" value="RIBOFLAVIN KINASE"/>
    <property type="match status" value="1"/>
</dbReference>
<dbReference type="OrthoDB" id="9803667at2"/>
<keyword evidence="18" id="KW-1185">Reference proteome</keyword>
<comment type="function">
    <text evidence="1">Catalyzes the phosphorylation of riboflavin to FMN followed by the adenylation of FMN to FAD.</text>
</comment>